<feature type="domain" description="HTH rpiR-type" evidence="2">
    <location>
        <begin position="1"/>
        <end position="53"/>
    </location>
</feature>
<dbReference type="EMBL" id="ADKX01000033">
    <property type="protein sequence ID" value="EFW04779.1"/>
    <property type="molecule type" value="Genomic_DNA"/>
</dbReference>
<dbReference type="SUPFAM" id="SSF46689">
    <property type="entry name" value="Homeodomain-like"/>
    <property type="match status" value="1"/>
</dbReference>
<dbReference type="PANTHER" id="PTHR30514">
    <property type="entry name" value="GLUCOKINASE"/>
    <property type="match status" value="1"/>
</dbReference>
<reference evidence="3 4" key="1">
    <citation type="submission" date="2010-12" db="EMBL/GenBank/DDBJ databases">
        <title>The Genome Sequence of Coprobacillus sp. strain 29_1.</title>
        <authorList>
            <consortium name="The Broad Institute Genome Sequencing Platform"/>
            <person name="Earl A."/>
            <person name="Ward D."/>
            <person name="Feldgarden M."/>
            <person name="Gevers D."/>
            <person name="Daigneault M."/>
            <person name="Sibley C.D."/>
            <person name="White A."/>
            <person name="Strauss J."/>
            <person name="Allen-Vercoe E."/>
            <person name="Young S.K."/>
            <person name="Zeng Q."/>
            <person name="Gargeya S."/>
            <person name="Fitzgerald M."/>
            <person name="Haas B."/>
            <person name="Abouelleil A."/>
            <person name="Alvarado L."/>
            <person name="Arachchi H.M."/>
            <person name="Berlin A."/>
            <person name="Brown A."/>
            <person name="Chapman S.B."/>
            <person name="Chen Z."/>
            <person name="Dunbar C."/>
            <person name="Freedman E."/>
            <person name="Gearin G."/>
            <person name="Gellesch M."/>
            <person name="Goldberg J."/>
            <person name="Griggs A."/>
            <person name="Gujja S."/>
            <person name="Heilman E."/>
            <person name="Heiman D."/>
            <person name="Howarth C."/>
            <person name="Larson L."/>
            <person name="Lui A."/>
            <person name="MacDonald P.J.P."/>
            <person name="Mehta T."/>
            <person name="Montmayeur A."/>
            <person name="Murphy C."/>
            <person name="Neiman D."/>
            <person name="Pearson M."/>
            <person name="Priest M."/>
            <person name="Roberts A."/>
            <person name="Saif S."/>
            <person name="Shea T."/>
            <person name="Shenoy N."/>
            <person name="Sisk P."/>
            <person name="Stolte C."/>
            <person name="Sykes S."/>
            <person name="White J."/>
            <person name="Yandava C."/>
            <person name="Nusbaum C."/>
            <person name="Birren B."/>
        </authorList>
    </citation>
    <scope>NUCLEOTIDE SEQUENCE [LARGE SCALE GENOMIC DNA]</scope>
    <source>
        <strain evidence="3 4">29_1</strain>
    </source>
</reference>
<evidence type="ECO:0000259" key="2">
    <source>
        <dbReference type="PROSITE" id="PS51071"/>
    </source>
</evidence>
<name>E7GAW3_9FIRM</name>
<keyword evidence="1" id="KW-1133">Transmembrane helix</keyword>
<dbReference type="InterPro" id="IPR009057">
    <property type="entry name" value="Homeodomain-like_sf"/>
</dbReference>
<dbReference type="eggNOG" id="COG1737">
    <property type="taxonomic scope" value="Bacteria"/>
</dbReference>
<keyword evidence="1" id="KW-0812">Transmembrane</keyword>
<dbReference type="SUPFAM" id="SSF53697">
    <property type="entry name" value="SIS domain"/>
    <property type="match status" value="1"/>
</dbReference>
<feature type="transmembrane region" description="Helical" evidence="1">
    <location>
        <begin position="209"/>
        <end position="228"/>
    </location>
</feature>
<proteinExistence type="predicted"/>
<organism evidence="3 4">
    <name type="scientific">Coprobacillus cateniformis</name>
    <dbReference type="NCBI Taxonomy" id="100884"/>
    <lineage>
        <taxon>Bacteria</taxon>
        <taxon>Bacillati</taxon>
        <taxon>Bacillota</taxon>
        <taxon>Erysipelotrichia</taxon>
        <taxon>Erysipelotrichales</taxon>
        <taxon>Coprobacillaceae</taxon>
        <taxon>Coprobacillus</taxon>
    </lineage>
</organism>
<evidence type="ECO:0000313" key="3">
    <source>
        <dbReference type="EMBL" id="EFW04779.1"/>
    </source>
</evidence>
<comment type="caution">
    <text evidence="3">The sequence shown here is derived from an EMBL/GenBank/DDBJ whole genome shotgun (WGS) entry which is preliminary data.</text>
</comment>
<evidence type="ECO:0000256" key="1">
    <source>
        <dbReference type="SAM" id="Phobius"/>
    </source>
</evidence>
<evidence type="ECO:0000313" key="4">
    <source>
        <dbReference type="Proteomes" id="UP000003157"/>
    </source>
</evidence>
<dbReference type="InterPro" id="IPR047640">
    <property type="entry name" value="RpiR-like"/>
</dbReference>
<dbReference type="AlphaFoldDB" id="E7GAW3"/>
<dbReference type="PANTHER" id="PTHR30514:SF21">
    <property type="entry name" value="RPIR-FAMILY TRANSCRIPTIONAL REGULATOR"/>
    <property type="match status" value="1"/>
</dbReference>
<sequence>MLDRLSEFPDISIEKIAYLANTTPATVTKFCKKLGYDGFLGIKQENYINFYGITQEFINEINDPIDLYNAYTNQMKNIYDDLYPLYNHEQISRIAWQLSYCKRITVLTGHHGFTATNLFSEMLRSFNILCYEIDRHSDISIIENTLEQSDMIFIISLSGKWMKKELMEINEKVFERNQNKIVALSYDSSLGLSNLIDFSFIPDFFDSTFISNNSIQVFFILLVSYLAVEMKKRNNL</sequence>
<dbReference type="GO" id="GO:0003677">
    <property type="term" value="F:DNA binding"/>
    <property type="evidence" value="ECO:0007669"/>
    <property type="project" value="InterPro"/>
</dbReference>
<dbReference type="GO" id="GO:0097367">
    <property type="term" value="F:carbohydrate derivative binding"/>
    <property type="evidence" value="ECO:0007669"/>
    <property type="project" value="InterPro"/>
</dbReference>
<dbReference type="GO" id="GO:0003700">
    <property type="term" value="F:DNA-binding transcription factor activity"/>
    <property type="evidence" value="ECO:0007669"/>
    <property type="project" value="InterPro"/>
</dbReference>
<dbReference type="InterPro" id="IPR000281">
    <property type="entry name" value="HTH_RpiR"/>
</dbReference>
<accession>E7GAW3</accession>
<dbReference type="InterPro" id="IPR036388">
    <property type="entry name" value="WH-like_DNA-bd_sf"/>
</dbReference>
<gene>
    <name evidence="3" type="ORF">HMPREF9488_01903</name>
</gene>
<dbReference type="Proteomes" id="UP000003157">
    <property type="component" value="Unassembled WGS sequence"/>
</dbReference>
<dbReference type="InterPro" id="IPR046348">
    <property type="entry name" value="SIS_dom_sf"/>
</dbReference>
<dbReference type="STRING" id="100884.GCA_000269565_02000"/>
<protein>
    <recommendedName>
        <fullName evidence="2">HTH rpiR-type domain-containing protein</fullName>
    </recommendedName>
</protein>
<keyword evidence="1" id="KW-0472">Membrane</keyword>
<dbReference type="GO" id="GO:1901135">
    <property type="term" value="P:carbohydrate derivative metabolic process"/>
    <property type="evidence" value="ECO:0007669"/>
    <property type="project" value="InterPro"/>
</dbReference>
<dbReference type="PROSITE" id="PS51071">
    <property type="entry name" value="HTH_RPIR"/>
    <property type="match status" value="1"/>
</dbReference>
<dbReference type="OrthoDB" id="3684496at2"/>
<dbReference type="Gene3D" id="1.10.10.10">
    <property type="entry name" value="Winged helix-like DNA-binding domain superfamily/Winged helix DNA-binding domain"/>
    <property type="match status" value="1"/>
</dbReference>
<dbReference type="HOGENOM" id="CLU_1037220_0_0_9"/>
<keyword evidence="4" id="KW-1185">Reference proteome</keyword>